<feature type="region of interest" description="Disordered" evidence="1">
    <location>
        <begin position="1"/>
        <end position="69"/>
    </location>
</feature>
<dbReference type="Gene3D" id="3.10.20.90">
    <property type="entry name" value="Phosphatidylinositol 3-kinase Catalytic Subunit, Chain A, domain 1"/>
    <property type="match status" value="2"/>
</dbReference>
<dbReference type="InParanoid" id="A0A1C7N3V1"/>
<dbReference type="EMBL" id="LUGH01000681">
    <property type="protein sequence ID" value="OBZ83336.1"/>
    <property type="molecule type" value="Genomic_DNA"/>
</dbReference>
<dbReference type="InterPro" id="IPR022617">
    <property type="entry name" value="Rad60/SUMO-like_dom"/>
</dbReference>
<accession>A0A1C7N3V1</accession>
<comment type="caution">
    <text evidence="3">The sequence shown here is derived from an EMBL/GenBank/DDBJ whole genome shotgun (WGS) entry which is preliminary data.</text>
</comment>
<dbReference type="AlphaFoldDB" id="A0A1C7N3V1"/>
<dbReference type="STRING" id="101091.A0A1C7N3V1"/>
<feature type="compositionally biased region" description="Low complexity" evidence="1">
    <location>
        <begin position="51"/>
        <end position="61"/>
    </location>
</feature>
<dbReference type="PANTHER" id="PTHR10562">
    <property type="entry name" value="SMALL UBIQUITIN-RELATED MODIFIER"/>
    <property type="match status" value="1"/>
</dbReference>
<feature type="compositionally biased region" description="Basic and acidic residues" evidence="1">
    <location>
        <begin position="33"/>
        <end position="48"/>
    </location>
</feature>
<dbReference type="Pfam" id="PF11976">
    <property type="entry name" value="Rad60-SLD"/>
    <property type="match status" value="1"/>
</dbReference>
<proteinExistence type="predicted"/>
<dbReference type="SUPFAM" id="SSF54236">
    <property type="entry name" value="Ubiquitin-like"/>
    <property type="match status" value="1"/>
</dbReference>
<evidence type="ECO:0000313" key="3">
    <source>
        <dbReference type="EMBL" id="OBZ83336.1"/>
    </source>
</evidence>
<name>A0A1C7N3V1_9FUNG</name>
<dbReference type="InterPro" id="IPR029071">
    <property type="entry name" value="Ubiquitin-like_domsf"/>
</dbReference>
<protein>
    <submittedName>
        <fullName evidence="3">DNA repair protein rad60</fullName>
    </submittedName>
</protein>
<keyword evidence="4" id="KW-1185">Reference proteome</keyword>
<evidence type="ECO:0000259" key="2">
    <source>
        <dbReference type="Pfam" id="PF11976"/>
    </source>
</evidence>
<dbReference type="Proteomes" id="UP000093000">
    <property type="component" value="Unassembled WGS sequence"/>
</dbReference>
<feature type="domain" description="Rad60/SUMO-like" evidence="2">
    <location>
        <begin position="283"/>
        <end position="352"/>
    </location>
</feature>
<gene>
    <name evidence="3" type="primary">rad60</name>
    <name evidence="3" type="ORF">A0J61_08617</name>
</gene>
<dbReference type="OrthoDB" id="3365399at2759"/>
<organism evidence="3 4">
    <name type="scientific">Choanephora cucurbitarum</name>
    <dbReference type="NCBI Taxonomy" id="101091"/>
    <lineage>
        <taxon>Eukaryota</taxon>
        <taxon>Fungi</taxon>
        <taxon>Fungi incertae sedis</taxon>
        <taxon>Mucoromycota</taxon>
        <taxon>Mucoromycotina</taxon>
        <taxon>Mucoromycetes</taxon>
        <taxon>Mucorales</taxon>
        <taxon>Mucorineae</taxon>
        <taxon>Choanephoraceae</taxon>
        <taxon>Choanephoroideae</taxon>
        <taxon>Choanephora</taxon>
    </lineage>
</organism>
<dbReference type="CDD" id="cd17080">
    <property type="entry name" value="Ubl_SLD2_Esc2_like"/>
    <property type="match status" value="1"/>
</dbReference>
<sequence length="354" mass="40435">MSDFDITNIRAKNSFLASKALGLDQSDSESEEQDRPQRKSVKKEKEPQPEQPQQQPQQQPQEGKEETKPEVNPFLVSDNNALELIKAISSTPSVPRPSVTLDTPSFISITDDDIDVDLDPELAAAYVSHRSDVEPQKVTIKLQYQHNFTSISEKSQHLLAKLMKPIKVVIMNNYQFHKVMDVFCKHKKLVKADFVLVYNDEPVFLSATPSGIGLSPIGTNLMLVYPRHCYDSIRQQKQQEKEERLKRLKQAKENQEEDEVDINMPPLTQETQEEQTEETRIILKLRHSDKKEVSFRVKPTSTLGSLVQPYRVQAKIDSNVTIGFEFEGEALDLNMKIEDTELEDEDIVEVKISS</sequence>
<evidence type="ECO:0000256" key="1">
    <source>
        <dbReference type="SAM" id="MobiDB-lite"/>
    </source>
</evidence>
<reference evidence="3 4" key="1">
    <citation type="submission" date="2016-03" db="EMBL/GenBank/DDBJ databases">
        <title>Choanephora cucurbitarum.</title>
        <authorList>
            <person name="Min B."/>
            <person name="Park H."/>
            <person name="Park J.-H."/>
            <person name="Shin H.-D."/>
            <person name="Choi I.-G."/>
        </authorList>
    </citation>
    <scope>NUCLEOTIDE SEQUENCE [LARGE SCALE GENOMIC DNA]</scope>
    <source>
        <strain evidence="3 4">KUS-F28377</strain>
    </source>
</reference>
<evidence type="ECO:0000313" key="4">
    <source>
        <dbReference type="Proteomes" id="UP000093000"/>
    </source>
</evidence>